<accession>A0ACB8WLK4</accession>
<organism evidence="1 2">
    <name type="scientific">Scortum barcoo</name>
    <name type="common">barcoo grunter</name>
    <dbReference type="NCBI Taxonomy" id="214431"/>
    <lineage>
        <taxon>Eukaryota</taxon>
        <taxon>Metazoa</taxon>
        <taxon>Chordata</taxon>
        <taxon>Craniata</taxon>
        <taxon>Vertebrata</taxon>
        <taxon>Euteleostomi</taxon>
        <taxon>Actinopterygii</taxon>
        <taxon>Neopterygii</taxon>
        <taxon>Teleostei</taxon>
        <taxon>Neoteleostei</taxon>
        <taxon>Acanthomorphata</taxon>
        <taxon>Eupercaria</taxon>
        <taxon>Centrarchiformes</taxon>
        <taxon>Terapontoidei</taxon>
        <taxon>Terapontidae</taxon>
        <taxon>Scortum</taxon>
    </lineage>
</organism>
<evidence type="ECO:0000313" key="2">
    <source>
        <dbReference type="Proteomes" id="UP000831701"/>
    </source>
</evidence>
<dbReference type="Proteomes" id="UP000831701">
    <property type="component" value="Chromosome 8"/>
</dbReference>
<name>A0ACB8WLK4_9TELE</name>
<keyword evidence="2" id="KW-1185">Reference proteome</keyword>
<sequence>MLVSPPLEPPPYSYSAQGERQRAGVGLAYSSPAQPPCVGVHPGEREGRFPPCAFGSGIRSLHAICVYGPNSSTEFPAFLEPLGGGLDSALLMWATTVIPGELVISSHIQPYDLDTQQFEAVDTRSLVPVMAATPLNLVVDTGSNNGCKPWQTVRRLRRGEAVLCQHCLQGGWGAVGLNIVRRWKEYLRISSIPPTHLPLRKWRLGTLRWTLVHHPSQSSH</sequence>
<gene>
    <name evidence="1" type="ORF">L3Q82_025406</name>
</gene>
<evidence type="ECO:0000313" key="1">
    <source>
        <dbReference type="EMBL" id="KAI3368674.1"/>
    </source>
</evidence>
<protein>
    <submittedName>
        <fullName evidence="1">Uncharacterized protein</fullName>
    </submittedName>
</protein>
<reference evidence="1" key="1">
    <citation type="submission" date="2022-04" db="EMBL/GenBank/DDBJ databases">
        <title>Jade perch genome.</title>
        <authorList>
            <person name="Chao B."/>
        </authorList>
    </citation>
    <scope>NUCLEOTIDE SEQUENCE</scope>
    <source>
        <strain evidence="1">CB-2022</strain>
    </source>
</reference>
<dbReference type="EMBL" id="CM041538">
    <property type="protein sequence ID" value="KAI3368674.1"/>
    <property type="molecule type" value="Genomic_DNA"/>
</dbReference>
<comment type="caution">
    <text evidence="1">The sequence shown here is derived from an EMBL/GenBank/DDBJ whole genome shotgun (WGS) entry which is preliminary data.</text>
</comment>
<proteinExistence type="predicted"/>